<dbReference type="Pfam" id="PF00582">
    <property type="entry name" value="Usp"/>
    <property type="match status" value="2"/>
</dbReference>
<dbReference type="Gene3D" id="3.40.50.620">
    <property type="entry name" value="HUPs"/>
    <property type="match status" value="2"/>
</dbReference>
<dbReference type="CDD" id="cd00293">
    <property type="entry name" value="USP-like"/>
    <property type="match status" value="2"/>
</dbReference>
<dbReference type="Proteomes" id="UP000197007">
    <property type="component" value="Chromosome"/>
</dbReference>
<keyword evidence="4" id="KW-1185">Reference proteome</keyword>
<protein>
    <submittedName>
        <fullName evidence="3">Universal stress protein UspA</fullName>
    </submittedName>
</protein>
<dbReference type="InterPro" id="IPR014729">
    <property type="entry name" value="Rossmann-like_a/b/a_fold"/>
</dbReference>
<dbReference type="InterPro" id="IPR006016">
    <property type="entry name" value="UspA"/>
</dbReference>
<evidence type="ECO:0000313" key="3">
    <source>
        <dbReference type="EMBL" id="ASF44257.1"/>
    </source>
</evidence>
<organism evidence="3 4">
    <name type="scientific">Capnocytophaga endodontalis</name>
    <dbReference type="NCBI Taxonomy" id="2708117"/>
    <lineage>
        <taxon>Bacteria</taxon>
        <taxon>Pseudomonadati</taxon>
        <taxon>Bacteroidota</taxon>
        <taxon>Flavobacteriia</taxon>
        <taxon>Flavobacteriales</taxon>
        <taxon>Flavobacteriaceae</taxon>
        <taxon>Capnocytophaga</taxon>
    </lineage>
</organism>
<dbReference type="KEGG" id="capn:CBG49_14780"/>
<feature type="domain" description="UspA" evidence="2">
    <location>
        <begin position="146"/>
        <end position="272"/>
    </location>
</feature>
<dbReference type="PANTHER" id="PTHR46268:SF6">
    <property type="entry name" value="UNIVERSAL STRESS PROTEIN UP12"/>
    <property type="match status" value="1"/>
</dbReference>
<evidence type="ECO:0000256" key="1">
    <source>
        <dbReference type="ARBA" id="ARBA00008791"/>
    </source>
</evidence>
<proteinExistence type="inferred from homology"/>
<dbReference type="AlphaFoldDB" id="A0A1Z4BSI3"/>
<feature type="domain" description="UspA" evidence="2">
    <location>
        <begin position="1"/>
        <end position="138"/>
    </location>
</feature>
<sequence length="277" mass="31558">MKNILVTTDFSEKSIASLHVAIELAKKHKAKIYLLHAIELPLRLMTESQVSVPEAMYFLNLTKQRFTDLRQTLNTDVEILDLVETSPLPDAVEDVVKKHHIDLVLMGSNGASGAKELFIGSNAEKVIRSASVPVLVIKNPHEKLKIKHVMFGCDFSKRFLKPFEKALKLAKLFGAKVDLVYVNTPYQFLTTHEINHRMQEFLKEAEHVRQHYETHVYNDIRVETGILNYVKDNKIDLICMFPNGRKGIAHFFNGSISSDLVNHSNTPVLTIKLEKEK</sequence>
<accession>A0A1Z4BSI3</accession>
<dbReference type="PRINTS" id="PR01438">
    <property type="entry name" value="UNVRSLSTRESS"/>
</dbReference>
<comment type="similarity">
    <text evidence="1">Belongs to the universal stress protein A family.</text>
</comment>
<gene>
    <name evidence="3" type="ORF">CBG49_14780</name>
</gene>
<dbReference type="EMBL" id="CP022022">
    <property type="protein sequence ID" value="ASF44257.1"/>
    <property type="molecule type" value="Genomic_DNA"/>
</dbReference>
<dbReference type="RefSeq" id="WP_088595090.1">
    <property type="nucleotide sequence ID" value="NZ_CP022022.1"/>
</dbReference>
<dbReference type="InterPro" id="IPR006015">
    <property type="entry name" value="Universal_stress_UspA"/>
</dbReference>
<evidence type="ECO:0000259" key="2">
    <source>
        <dbReference type="Pfam" id="PF00582"/>
    </source>
</evidence>
<evidence type="ECO:0000313" key="4">
    <source>
        <dbReference type="Proteomes" id="UP000197007"/>
    </source>
</evidence>
<dbReference type="PANTHER" id="PTHR46268">
    <property type="entry name" value="STRESS RESPONSE PROTEIN NHAX"/>
    <property type="match status" value="1"/>
</dbReference>
<dbReference type="SUPFAM" id="SSF52402">
    <property type="entry name" value="Adenine nucleotide alpha hydrolases-like"/>
    <property type="match status" value="2"/>
</dbReference>
<name>A0A1Z4BSI3_9FLAO</name>
<reference evidence="4" key="1">
    <citation type="submission" date="2017-06" db="EMBL/GenBank/DDBJ databases">
        <title>Complete genome sequence of Capnocytophaga sp. KCOM 1579 (=ChDC OS43) isolated from a human refractory periapical abscess lesion.</title>
        <authorList>
            <person name="Kook J.-K."/>
            <person name="Park S.-N."/>
            <person name="Lim Y.K."/>
            <person name="Roh H."/>
        </authorList>
    </citation>
    <scope>NUCLEOTIDE SEQUENCE [LARGE SCALE GENOMIC DNA]</scope>
    <source>
        <strain evidence="4">ChDC OS43</strain>
    </source>
</reference>